<dbReference type="Proteomes" id="UP000682202">
    <property type="component" value="Chromosome"/>
</dbReference>
<dbReference type="PROSITE" id="PS50977">
    <property type="entry name" value="HTH_TETR_2"/>
    <property type="match status" value="1"/>
</dbReference>
<keyword evidence="1" id="KW-0805">Transcription regulation</keyword>
<dbReference type="GO" id="GO:0003700">
    <property type="term" value="F:DNA-binding transcription factor activity"/>
    <property type="evidence" value="ECO:0007669"/>
    <property type="project" value="TreeGrafter"/>
</dbReference>
<dbReference type="SUPFAM" id="SSF46689">
    <property type="entry name" value="Homeodomain-like"/>
    <property type="match status" value="1"/>
</dbReference>
<dbReference type="EMBL" id="CP046600">
    <property type="protein sequence ID" value="QUR68174.1"/>
    <property type="molecule type" value="Genomic_DNA"/>
</dbReference>
<dbReference type="Pfam" id="PF00440">
    <property type="entry name" value="TetR_N"/>
    <property type="match status" value="1"/>
</dbReference>
<keyword evidence="7" id="KW-1185">Reference proteome</keyword>
<dbReference type="Gene3D" id="1.10.357.10">
    <property type="entry name" value="Tetracycline Repressor, domain 2"/>
    <property type="match status" value="1"/>
</dbReference>
<dbReference type="PANTHER" id="PTHR30055">
    <property type="entry name" value="HTH-TYPE TRANSCRIPTIONAL REGULATOR RUTR"/>
    <property type="match status" value="1"/>
</dbReference>
<dbReference type="InterPro" id="IPR041483">
    <property type="entry name" value="TetR_C_34"/>
</dbReference>
<name>A0A975PXT9_9MYCO</name>
<proteinExistence type="predicted"/>
<dbReference type="InterPro" id="IPR050109">
    <property type="entry name" value="HTH-type_TetR-like_transc_reg"/>
</dbReference>
<dbReference type="AlphaFoldDB" id="A0A975PXT9"/>
<dbReference type="RefSeq" id="WP_211695749.1">
    <property type="nucleotide sequence ID" value="NZ_CP046600.1"/>
</dbReference>
<protein>
    <submittedName>
        <fullName evidence="6">TetR family transcriptional regulator</fullName>
    </submittedName>
</protein>
<evidence type="ECO:0000313" key="6">
    <source>
        <dbReference type="EMBL" id="QUR68174.1"/>
    </source>
</evidence>
<evidence type="ECO:0000256" key="1">
    <source>
        <dbReference type="ARBA" id="ARBA00023015"/>
    </source>
</evidence>
<accession>A0A975PXT9</accession>
<dbReference type="Pfam" id="PF17929">
    <property type="entry name" value="TetR_C_34"/>
    <property type="match status" value="1"/>
</dbReference>
<dbReference type="InterPro" id="IPR009057">
    <property type="entry name" value="Homeodomain-like_sf"/>
</dbReference>
<reference evidence="6" key="1">
    <citation type="submission" date="2019-12" db="EMBL/GenBank/DDBJ databases">
        <title>Mycobacterium spongiae sp. nov.</title>
        <authorList>
            <person name="Stinear T."/>
        </authorList>
    </citation>
    <scope>NUCLEOTIDE SEQUENCE</scope>
    <source>
        <strain evidence="6">FSD4b-SM</strain>
    </source>
</reference>
<organism evidence="6 7">
    <name type="scientific">Mycobacterium spongiae</name>
    <dbReference type="NCBI Taxonomy" id="886343"/>
    <lineage>
        <taxon>Bacteria</taxon>
        <taxon>Bacillati</taxon>
        <taxon>Actinomycetota</taxon>
        <taxon>Actinomycetes</taxon>
        <taxon>Mycobacteriales</taxon>
        <taxon>Mycobacteriaceae</taxon>
        <taxon>Mycobacterium</taxon>
    </lineage>
</organism>
<sequence length="218" mass="24013">MAQATKITDFQRARSDDQKARRRQAIVTAARQHLADVGFESFSMGTLAKAVGIARGTLYLYFETREEVLLALYVEEIQLWVDAVIDATPAGTGAEPFLAAFFRTATDAPLYLQLAARAGSVIEQNISLQRLIDLKMAARDLAFRVGEHVATLFELTPEQAIGVVTSLLSLLLGVSQMTHPLPVEQGALPPQVQELVQMMDAERLFLDAGLWMLNGVRR</sequence>
<gene>
    <name evidence="6" type="ORF">F6B93_14760</name>
</gene>
<dbReference type="PANTHER" id="PTHR30055:SF234">
    <property type="entry name" value="HTH-TYPE TRANSCRIPTIONAL REGULATOR BETI"/>
    <property type="match status" value="1"/>
</dbReference>
<evidence type="ECO:0000256" key="2">
    <source>
        <dbReference type="ARBA" id="ARBA00023125"/>
    </source>
</evidence>
<dbReference type="GO" id="GO:0000976">
    <property type="term" value="F:transcription cis-regulatory region binding"/>
    <property type="evidence" value="ECO:0007669"/>
    <property type="project" value="TreeGrafter"/>
</dbReference>
<dbReference type="KEGG" id="mspg:F6B93_14760"/>
<dbReference type="InterPro" id="IPR001647">
    <property type="entry name" value="HTH_TetR"/>
</dbReference>
<keyword evidence="3" id="KW-0804">Transcription</keyword>
<keyword evidence="2 4" id="KW-0238">DNA-binding</keyword>
<evidence type="ECO:0000313" key="7">
    <source>
        <dbReference type="Proteomes" id="UP000682202"/>
    </source>
</evidence>
<feature type="DNA-binding region" description="H-T-H motif" evidence="4">
    <location>
        <begin position="43"/>
        <end position="62"/>
    </location>
</feature>
<evidence type="ECO:0000256" key="3">
    <source>
        <dbReference type="ARBA" id="ARBA00023163"/>
    </source>
</evidence>
<feature type="domain" description="HTH tetR-type" evidence="5">
    <location>
        <begin position="20"/>
        <end position="80"/>
    </location>
</feature>
<dbReference type="PRINTS" id="PR00455">
    <property type="entry name" value="HTHTETR"/>
</dbReference>
<evidence type="ECO:0000259" key="5">
    <source>
        <dbReference type="PROSITE" id="PS50977"/>
    </source>
</evidence>
<evidence type="ECO:0000256" key="4">
    <source>
        <dbReference type="PROSITE-ProRule" id="PRU00335"/>
    </source>
</evidence>